<evidence type="ECO:0000313" key="2">
    <source>
        <dbReference type="Proteomes" id="UP001595698"/>
    </source>
</evidence>
<keyword evidence="2" id="KW-1185">Reference proteome</keyword>
<name>A0ABV8F927_9ACTN</name>
<dbReference type="Pfam" id="PF19758">
    <property type="entry name" value="DUF6245"/>
    <property type="match status" value="1"/>
</dbReference>
<comment type="caution">
    <text evidence="1">The sequence shown here is derived from an EMBL/GenBank/DDBJ whole genome shotgun (WGS) entry which is preliminary data.</text>
</comment>
<proteinExistence type="predicted"/>
<organism evidence="1 2">
    <name type="scientific">Streptosporangium jomthongense</name>
    <dbReference type="NCBI Taxonomy" id="1193683"/>
    <lineage>
        <taxon>Bacteria</taxon>
        <taxon>Bacillati</taxon>
        <taxon>Actinomycetota</taxon>
        <taxon>Actinomycetes</taxon>
        <taxon>Streptosporangiales</taxon>
        <taxon>Streptosporangiaceae</taxon>
        <taxon>Streptosporangium</taxon>
    </lineage>
</organism>
<dbReference type="InterPro" id="IPR046212">
    <property type="entry name" value="DUF6245"/>
</dbReference>
<evidence type="ECO:0000313" key="1">
    <source>
        <dbReference type="EMBL" id="MFC3985202.1"/>
    </source>
</evidence>
<dbReference type="Proteomes" id="UP001595698">
    <property type="component" value="Unassembled WGS sequence"/>
</dbReference>
<dbReference type="EMBL" id="JBHSBC010000043">
    <property type="protein sequence ID" value="MFC3985202.1"/>
    <property type="molecule type" value="Genomic_DNA"/>
</dbReference>
<reference evidence="2" key="1">
    <citation type="journal article" date="2019" name="Int. J. Syst. Evol. Microbiol.">
        <title>The Global Catalogue of Microorganisms (GCM) 10K type strain sequencing project: providing services to taxonomists for standard genome sequencing and annotation.</title>
        <authorList>
            <consortium name="The Broad Institute Genomics Platform"/>
            <consortium name="The Broad Institute Genome Sequencing Center for Infectious Disease"/>
            <person name="Wu L."/>
            <person name="Ma J."/>
        </authorList>
    </citation>
    <scope>NUCLEOTIDE SEQUENCE [LARGE SCALE GENOMIC DNA]</scope>
    <source>
        <strain evidence="2">TBRC 7912</strain>
    </source>
</reference>
<protein>
    <submittedName>
        <fullName evidence="1">DUF6245 family protein</fullName>
    </submittedName>
</protein>
<sequence>MTFSPPAPEGASVHQLAAALTALDAYSGDNSPAEHDDEAARLGGAGPYRMSLANALLGAAQIEAILAESLAGDADELFAAHRQQLIAAGVDDEAGKLAEFLRWQTVRVAGPLRQIAQDPSTGPIPVAAAHAADGLQRLLSVIANGQVPSVEGVTAGIAEMKAARQALLDAAANVDILLGMLDGLQDVLGDG</sequence>
<accession>A0ABV8F927</accession>
<gene>
    <name evidence="1" type="ORF">ACFOYY_34090</name>
</gene>
<dbReference type="RefSeq" id="WP_386195251.1">
    <property type="nucleotide sequence ID" value="NZ_JBHSBC010000043.1"/>
</dbReference>